<dbReference type="Ensembl" id="ENSAPET00000026576.1">
    <property type="protein sequence ID" value="ENSAPEP00000025896.1"/>
    <property type="gene ID" value="ENSAPEG00000018431.1"/>
</dbReference>
<protein>
    <submittedName>
        <fullName evidence="2">Plac8 onzin related protein 5</fullName>
    </submittedName>
</protein>
<evidence type="ECO:0000256" key="1">
    <source>
        <dbReference type="ARBA" id="ARBA00009024"/>
    </source>
</evidence>
<dbReference type="Ensembl" id="ENSAPET00000026570.1">
    <property type="protein sequence ID" value="ENSAPEP00000025889.1"/>
    <property type="gene ID" value="ENSAPEG00000018431.1"/>
</dbReference>
<dbReference type="STRING" id="161767.ENSAPEP00000025896"/>
<dbReference type="InterPro" id="IPR006461">
    <property type="entry name" value="PLAC_motif_containing"/>
</dbReference>
<dbReference type="GeneTree" id="ENSGT00940000163701"/>
<dbReference type="NCBIfam" id="TIGR01571">
    <property type="entry name" value="A_thal_Cys_rich"/>
    <property type="match status" value="1"/>
</dbReference>
<dbReference type="Pfam" id="PF04749">
    <property type="entry name" value="PLAC8"/>
    <property type="match status" value="1"/>
</dbReference>
<proteinExistence type="inferred from homology"/>
<reference evidence="2" key="2">
    <citation type="submission" date="2025-05" db="UniProtKB">
        <authorList>
            <consortium name="Ensembl"/>
        </authorList>
    </citation>
    <scope>IDENTIFICATION</scope>
</reference>
<sequence length="123" mass="14018">MVTNQPRPFIMDTTSNQWTSGICDCFQDLPQCCFAFWCFPCFTCITARDAGECLCLPLLDCFGSIPPITTAIRGSVRQRYGIEGTIFQDCVYACFCYPCSWCQIAREMKTRKDPIMFVNMSPK</sequence>
<dbReference type="OMA" id="CCYTCWC"/>
<dbReference type="AlphaFoldDB" id="A0A3P8TMP5"/>
<keyword evidence="3" id="KW-1185">Reference proteome</keyword>
<accession>A0A3P8TMP5</accession>
<organism evidence="2 3">
    <name type="scientific">Amphiprion percula</name>
    <name type="common">Orange clownfish</name>
    <name type="synonym">Lutjanus percula</name>
    <dbReference type="NCBI Taxonomy" id="161767"/>
    <lineage>
        <taxon>Eukaryota</taxon>
        <taxon>Metazoa</taxon>
        <taxon>Chordata</taxon>
        <taxon>Craniata</taxon>
        <taxon>Vertebrata</taxon>
        <taxon>Euteleostomi</taxon>
        <taxon>Actinopterygii</taxon>
        <taxon>Neopterygii</taxon>
        <taxon>Teleostei</taxon>
        <taxon>Neoteleostei</taxon>
        <taxon>Acanthomorphata</taxon>
        <taxon>Ovalentaria</taxon>
        <taxon>Pomacentridae</taxon>
        <taxon>Amphiprion</taxon>
    </lineage>
</organism>
<dbReference type="Proteomes" id="UP000265080">
    <property type="component" value="Chromosome 23"/>
</dbReference>
<dbReference type="PANTHER" id="PTHR15907">
    <property type="entry name" value="DUF614 FAMILY PROTEIN-RELATED"/>
    <property type="match status" value="1"/>
</dbReference>
<name>A0A3P8TMP5_AMPPE</name>
<reference evidence="2 3" key="1">
    <citation type="submission" date="2018-03" db="EMBL/GenBank/DDBJ databases">
        <title>Finding Nemo's genes: A chromosome-scale reference assembly of the genome of the orange clownfish Amphiprion percula.</title>
        <authorList>
            <person name="Lehmann R."/>
        </authorList>
    </citation>
    <scope>NUCLEOTIDE SEQUENCE</scope>
</reference>
<evidence type="ECO:0000313" key="2">
    <source>
        <dbReference type="Ensembl" id="ENSAPEP00000025896.1"/>
    </source>
</evidence>
<evidence type="ECO:0000313" key="3">
    <source>
        <dbReference type="Proteomes" id="UP000265080"/>
    </source>
</evidence>
<comment type="similarity">
    <text evidence="1">Belongs to the cornifelin family.</text>
</comment>